<evidence type="ECO:0000256" key="1">
    <source>
        <dbReference type="SAM" id="MobiDB-lite"/>
    </source>
</evidence>
<reference evidence="2 3" key="1">
    <citation type="journal article" date="2019" name="Commun. Biol.">
        <title>The bagworm genome reveals a unique fibroin gene that provides high tensile strength.</title>
        <authorList>
            <person name="Kono N."/>
            <person name="Nakamura H."/>
            <person name="Ohtoshi R."/>
            <person name="Tomita M."/>
            <person name="Numata K."/>
            <person name="Arakawa K."/>
        </authorList>
    </citation>
    <scope>NUCLEOTIDE SEQUENCE [LARGE SCALE GENOMIC DNA]</scope>
</reference>
<organism evidence="2 3">
    <name type="scientific">Eumeta variegata</name>
    <name type="common">Bagworm moth</name>
    <name type="synonym">Eumeta japonica</name>
    <dbReference type="NCBI Taxonomy" id="151549"/>
    <lineage>
        <taxon>Eukaryota</taxon>
        <taxon>Metazoa</taxon>
        <taxon>Ecdysozoa</taxon>
        <taxon>Arthropoda</taxon>
        <taxon>Hexapoda</taxon>
        <taxon>Insecta</taxon>
        <taxon>Pterygota</taxon>
        <taxon>Neoptera</taxon>
        <taxon>Endopterygota</taxon>
        <taxon>Lepidoptera</taxon>
        <taxon>Glossata</taxon>
        <taxon>Ditrysia</taxon>
        <taxon>Tineoidea</taxon>
        <taxon>Psychidae</taxon>
        <taxon>Oiketicinae</taxon>
        <taxon>Eumeta</taxon>
    </lineage>
</organism>
<comment type="caution">
    <text evidence="2">The sequence shown here is derived from an EMBL/GenBank/DDBJ whole genome shotgun (WGS) entry which is preliminary data.</text>
</comment>
<feature type="compositionally biased region" description="Basic and acidic residues" evidence="1">
    <location>
        <begin position="62"/>
        <end position="78"/>
    </location>
</feature>
<gene>
    <name evidence="2" type="ORF">EVAR_72317_1</name>
</gene>
<evidence type="ECO:0000313" key="3">
    <source>
        <dbReference type="Proteomes" id="UP000299102"/>
    </source>
</evidence>
<keyword evidence="3" id="KW-1185">Reference proteome</keyword>
<proteinExistence type="predicted"/>
<feature type="region of interest" description="Disordered" evidence="1">
    <location>
        <begin position="52"/>
        <end position="82"/>
    </location>
</feature>
<name>A0A4C1SFS9_EUMVA</name>
<dbReference type="AlphaFoldDB" id="A0A4C1SFS9"/>
<protein>
    <submittedName>
        <fullName evidence="2">Uncharacterized protein</fullName>
    </submittedName>
</protein>
<dbReference type="Proteomes" id="UP000299102">
    <property type="component" value="Unassembled WGS sequence"/>
</dbReference>
<evidence type="ECO:0000313" key="2">
    <source>
        <dbReference type="EMBL" id="GBP00028.1"/>
    </source>
</evidence>
<sequence length="116" mass="12946">MNRRRAVAGLSYGAVFGWGLQKEELKVWQLTQLQLLSFKVLADEDLREARRTQKNASHNYKHHDDVIGGADGDLHDANDLNGDGDDDTDCDGRYDYEADYGVNCVGHCGCGILFKI</sequence>
<accession>A0A4C1SFS9</accession>
<dbReference type="EMBL" id="BGZK01009905">
    <property type="protein sequence ID" value="GBP00028.1"/>
    <property type="molecule type" value="Genomic_DNA"/>
</dbReference>